<reference evidence="1" key="1">
    <citation type="submission" date="2020-11" db="EMBL/GenBank/DDBJ databases">
        <authorList>
            <person name="Tran Van P."/>
        </authorList>
    </citation>
    <scope>NUCLEOTIDE SEQUENCE</scope>
</reference>
<sequence length="311" mass="34745">MLGGESQRGSQESAQQRIVVSRKRLNAWCRVPVSGEKDVGKCSVESHGEQEEVGKMLMYSCEKRDNLYKSPGCDVEQPKLCKGCFRKLGCLKTIYMCFGVLLPLSPKIEHMVSLSQESLKFWQPLVDATFANPILTNKAQPILTFGALISIVNSTQTHSHIKAFSSPTSPFTSPDIKWTSNLDKQLTPALLEIPHNLATSSALTSLNSPSLLVHVMMLLYWLLINSSNKNCHNLANVLVVLSSTAEDGEIKFYSVDAFILTSWSVVGWEHHQITNSAEFPANIYIFANLDGRFRFATHVQQTNERTHARLF</sequence>
<organism evidence="1">
    <name type="scientific">Timema poppense</name>
    <name type="common">Walking stick</name>
    <dbReference type="NCBI Taxonomy" id="170557"/>
    <lineage>
        <taxon>Eukaryota</taxon>
        <taxon>Metazoa</taxon>
        <taxon>Ecdysozoa</taxon>
        <taxon>Arthropoda</taxon>
        <taxon>Hexapoda</taxon>
        <taxon>Insecta</taxon>
        <taxon>Pterygota</taxon>
        <taxon>Neoptera</taxon>
        <taxon>Polyneoptera</taxon>
        <taxon>Phasmatodea</taxon>
        <taxon>Timematodea</taxon>
        <taxon>Timematoidea</taxon>
        <taxon>Timematidae</taxon>
        <taxon>Timema</taxon>
    </lineage>
</organism>
<protein>
    <submittedName>
        <fullName evidence="1">Uncharacterized protein</fullName>
    </submittedName>
</protein>
<accession>A0A7R9H2C5</accession>
<evidence type="ECO:0000313" key="1">
    <source>
        <dbReference type="EMBL" id="CAD7406588.1"/>
    </source>
</evidence>
<proteinExistence type="predicted"/>
<name>A0A7R9H2C5_TIMPO</name>
<dbReference type="EMBL" id="OD002927">
    <property type="protein sequence ID" value="CAD7406588.1"/>
    <property type="molecule type" value="Genomic_DNA"/>
</dbReference>
<dbReference type="AlphaFoldDB" id="A0A7R9H2C5"/>
<gene>
    <name evidence="1" type="ORF">TPSB3V08_LOCUS5486</name>
</gene>